<dbReference type="InterPro" id="IPR051788">
    <property type="entry name" value="MFS_Transporter"/>
</dbReference>
<dbReference type="PANTHER" id="PTHR23514">
    <property type="entry name" value="BYPASS OF STOP CODON PROTEIN 6"/>
    <property type="match status" value="1"/>
</dbReference>
<feature type="transmembrane region" description="Helical" evidence="5">
    <location>
        <begin position="289"/>
        <end position="308"/>
    </location>
</feature>
<dbReference type="Gene3D" id="1.20.1250.20">
    <property type="entry name" value="MFS general substrate transporter like domains"/>
    <property type="match status" value="2"/>
</dbReference>
<feature type="transmembrane region" description="Helical" evidence="5">
    <location>
        <begin position="345"/>
        <end position="367"/>
    </location>
</feature>
<keyword evidence="3 5" id="KW-1133">Transmembrane helix</keyword>
<gene>
    <name evidence="7" type="ORF">Cpa01nite_07390</name>
</gene>
<accession>A0A919P929</accession>
<dbReference type="InterPro" id="IPR011701">
    <property type="entry name" value="MFS"/>
</dbReference>
<feature type="transmembrane region" description="Helical" evidence="5">
    <location>
        <begin position="379"/>
        <end position="398"/>
    </location>
</feature>
<feature type="transmembrane region" description="Helical" evidence="5">
    <location>
        <begin position="256"/>
        <end position="277"/>
    </location>
</feature>
<feature type="transmembrane region" description="Helical" evidence="5">
    <location>
        <begin position="314"/>
        <end position="333"/>
    </location>
</feature>
<evidence type="ECO:0000256" key="4">
    <source>
        <dbReference type="ARBA" id="ARBA00023136"/>
    </source>
</evidence>
<feature type="transmembrane region" description="Helical" evidence="5">
    <location>
        <begin position="215"/>
        <end position="236"/>
    </location>
</feature>
<protein>
    <submittedName>
        <fullName evidence="7">MFS transporter</fullName>
    </submittedName>
</protein>
<dbReference type="Proteomes" id="UP000642125">
    <property type="component" value="Unassembled WGS sequence"/>
</dbReference>
<evidence type="ECO:0000313" key="8">
    <source>
        <dbReference type="Proteomes" id="UP000642125"/>
    </source>
</evidence>
<dbReference type="InterPro" id="IPR036259">
    <property type="entry name" value="MFS_trans_sf"/>
</dbReference>
<keyword evidence="4 5" id="KW-0472">Membrane</keyword>
<dbReference type="PANTHER" id="PTHR23514:SF13">
    <property type="entry name" value="INNER MEMBRANE PROTEIN YBJJ"/>
    <property type="match status" value="1"/>
</dbReference>
<comment type="caution">
    <text evidence="7">The sequence shown here is derived from an EMBL/GenBank/DDBJ whole genome shotgun (WGS) entry which is preliminary data.</text>
</comment>
<evidence type="ECO:0000256" key="3">
    <source>
        <dbReference type="ARBA" id="ARBA00022989"/>
    </source>
</evidence>
<feature type="transmembrane region" description="Helical" evidence="5">
    <location>
        <begin position="52"/>
        <end position="75"/>
    </location>
</feature>
<evidence type="ECO:0000313" key="7">
    <source>
        <dbReference type="EMBL" id="GIG35358.1"/>
    </source>
</evidence>
<feature type="transmembrane region" description="Helical" evidence="5">
    <location>
        <begin position="173"/>
        <end position="194"/>
    </location>
</feature>
<evidence type="ECO:0000256" key="2">
    <source>
        <dbReference type="ARBA" id="ARBA00022692"/>
    </source>
</evidence>
<dbReference type="GO" id="GO:0005886">
    <property type="term" value="C:plasma membrane"/>
    <property type="evidence" value="ECO:0007669"/>
    <property type="project" value="UniProtKB-SubCell"/>
</dbReference>
<feature type="domain" description="Major facilitator superfamily (MFS) profile" evidence="6">
    <location>
        <begin position="16"/>
        <end position="402"/>
    </location>
</feature>
<name>A0A919P929_9CELL</name>
<organism evidence="7 8">
    <name type="scientific">Cellulomonas pakistanensis</name>
    <dbReference type="NCBI Taxonomy" id="992287"/>
    <lineage>
        <taxon>Bacteria</taxon>
        <taxon>Bacillati</taxon>
        <taxon>Actinomycetota</taxon>
        <taxon>Actinomycetes</taxon>
        <taxon>Micrococcales</taxon>
        <taxon>Cellulomonadaceae</taxon>
        <taxon>Cellulomonas</taxon>
    </lineage>
</organism>
<sequence length="412" mass="41383">MTQHPAPAAPAAVRTASIAVFAVFALSGFNFSSWAARLPAVRDALGLSEAQMGLLLLVGSCGSLVALPLSGLVVTRIGAVKAVAGFAMLNAAGLAVATVGAAMGEVVVTAAGLVVFGVGTGVWDAAMNLEGAIVEQKLGKTVMPRYHAGFSLGTVVAAGVAALVAAAHVPVQVHVPVAVGLSSVAVLVAVRSFLPAGQHAPASDDGGAHHAPRSVFAAWLEPRTLLIGLVVLAAALTEGAGNDWLSLAVVDGFDQSDAVGAISFGVFVTAMTVMRFLGTALLDRFGRVAVLRLCAGLALVGLLIFGLVPDDLLWLALVGAVLWGMGAALGFPVGMSAASDDPLRAAARVSVVSTIGYSAFLAGPPLLGLLAHEVGYRHALLAIAVPIVIGLLVVNAAAPARQDPAERPTLVP</sequence>
<feature type="transmembrane region" description="Helical" evidence="5">
    <location>
        <begin position="107"/>
        <end position="126"/>
    </location>
</feature>
<evidence type="ECO:0000256" key="1">
    <source>
        <dbReference type="ARBA" id="ARBA00004651"/>
    </source>
</evidence>
<dbReference type="RefSeq" id="WP_203667417.1">
    <property type="nucleotide sequence ID" value="NZ_BONO01000004.1"/>
</dbReference>
<dbReference type="InterPro" id="IPR020846">
    <property type="entry name" value="MFS_dom"/>
</dbReference>
<dbReference type="GO" id="GO:0022857">
    <property type="term" value="F:transmembrane transporter activity"/>
    <property type="evidence" value="ECO:0007669"/>
    <property type="project" value="InterPro"/>
</dbReference>
<feature type="transmembrane region" description="Helical" evidence="5">
    <location>
        <begin position="12"/>
        <end position="32"/>
    </location>
</feature>
<keyword evidence="8" id="KW-1185">Reference proteome</keyword>
<keyword evidence="2 5" id="KW-0812">Transmembrane</keyword>
<reference evidence="7" key="1">
    <citation type="submission" date="2021-01" db="EMBL/GenBank/DDBJ databases">
        <title>Whole genome shotgun sequence of Cellulomonas pakistanensis NBRC 110800.</title>
        <authorList>
            <person name="Komaki H."/>
            <person name="Tamura T."/>
        </authorList>
    </citation>
    <scope>NUCLEOTIDE SEQUENCE</scope>
    <source>
        <strain evidence="7">NBRC 110800</strain>
    </source>
</reference>
<dbReference type="EMBL" id="BONO01000004">
    <property type="protein sequence ID" value="GIG35358.1"/>
    <property type="molecule type" value="Genomic_DNA"/>
</dbReference>
<comment type="subcellular location">
    <subcellularLocation>
        <location evidence="1">Cell membrane</location>
        <topology evidence="1">Multi-pass membrane protein</topology>
    </subcellularLocation>
</comment>
<dbReference type="SUPFAM" id="SSF103473">
    <property type="entry name" value="MFS general substrate transporter"/>
    <property type="match status" value="1"/>
</dbReference>
<feature type="transmembrane region" description="Helical" evidence="5">
    <location>
        <begin position="82"/>
        <end position="101"/>
    </location>
</feature>
<dbReference type="AlphaFoldDB" id="A0A919P929"/>
<evidence type="ECO:0000259" key="6">
    <source>
        <dbReference type="PROSITE" id="PS50850"/>
    </source>
</evidence>
<proteinExistence type="predicted"/>
<evidence type="ECO:0000256" key="5">
    <source>
        <dbReference type="SAM" id="Phobius"/>
    </source>
</evidence>
<dbReference type="CDD" id="cd17393">
    <property type="entry name" value="MFS_MosC_like"/>
    <property type="match status" value="1"/>
</dbReference>
<dbReference type="PROSITE" id="PS50850">
    <property type="entry name" value="MFS"/>
    <property type="match status" value="1"/>
</dbReference>
<dbReference type="Pfam" id="PF07690">
    <property type="entry name" value="MFS_1"/>
    <property type="match status" value="1"/>
</dbReference>
<feature type="transmembrane region" description="Helical" evidence="5">
    <location>
        <begin position="146"/>
        <end position="167"/>
    </location>
</feature>